<sequence length="201" mass="22669">MDSKKYLEDISEIKNMMSRSSRFISLSGLSGILAGVYALIGGYLGYLILYPSSWTFDTYEEIKLSILSVAAGVVFFAVITAFILTYKKANKSGEKIWDASSKRLLVNFLIPLITGGIFILLLIRLQYWVLIAPATLIFYGMACLNASKYTLGDVRYLGITNIILGLISAYFIGYGLWFWILGFGVCHIIYGTLMYFKYDRR</sequence>
<feature type="transmembrane region" description="Helical" evidence="1">
    <location>
        <begin position="104"/>
        <end position="123"/>
    </location>
</feature>
<comment type="caution">
    <text evidence="2">The sequence shown here is derived from an EMBL/GenBank/DDBJ whole genome shotgun (WGS) entry which is preliminary data.</text>
</comment>
<proteinExistence type="predicted"/>
<keyword evidence="1" id="KW-0472">Membrane</keyword>
<keyword evidence="1" id="KW-0812">Transmembrane</keyword>
<dbReference type="AlphaFoldDB" id="A0A2T0M8R4"/>
<evidence type="ECO:0000313" key="2">
    <source>
        <dbReference type="EMBL" id="PRX53865.1"/>
    </source>
</evidence>
<keyword evidence="3" id="KW-1185">Reference proteome</keyword>
<dbReference type="OrthoDB" id="1120881at2"/>
<keyword evidence="1" id="KW-1133">Transmembrane helix</keyword>
<feature type="transmembrane region" description="Helical" evidence="1">
    <location>
        <begin position="178"/>
        <end position="196"/>
    </location>
</feature>
<dbReference type="EMBL" id="PVYX01000002">
    <property type="protein sequence ID" value="PRX53865.1"/>
    <property type="molecule type" value="Genomic_DNA"/>
</dbReference>
<organism evidence="2 3">
    <name type="scientific">Flagellimonas meridianipacifica</name>
    <dbReference type="NCBI Taxonomy" id="1080225"/>
    <lineage>
        <taxon>Bacteria</taxon>
        <taxon>Pseudomonadati</taxon>
        <taxon>Bacteroidota</taxon>
        <taxon>Flavobacteriia</taxon>
        <taxon>Flavobacteriales</taxon>
        <taxon>Flavobacteriaceae</taxon>
        <taxon>Flagellimonas</taxon>
    </lineage>
</organism>
<feature type="transmembrane region" description="Helical" evidence="1">
    <location>
        <begin position="129"/>
        <end position="147"/>
    </location>
</feature>
<feature type="transmembrane region" description="Helical" evidence="1">
    <location>
        <begin position="154"/>
        <end position="172"/>
    </location>
</feature>
<reference evidence="2 3" key="1">
    <citation type="submission" date="2018-03" db="EMBL/GenBank/DDBJ databases">
        <title>Genomic Encyclopedia of Archaeal and Bacterial Type Strains, Phase II (KMG-II): from individual species to whole genera.</title>
        <authorList>
            <person name="Goeker M."/>
        </authorList>
    </citation>
    <scope>NUCLEOTIDE SEQUENCE [LARGE SCALE GENOMIC DNA]</scope>
    <source>
        <strain evidence="2 3">DSM 25027</strain>
    </source>
</reference>
<protein>
    <submittedName>
        <fullName evidence="2">Uncharacterized protein</fullName>
    </submittedName>
</protein>
<accession>A0A2T0M8R4</accession>
<gene>
    <name evidence="2" type="ORF">CLV81_2255</name>
</gene>
<evidence type="ECO:0000313" key="3">
    <source>
        <dbReference type="Proteomes" id="UP000237640"/>
    </source>
</evidence>
<feature type="transmembrane region" description="Helical" evidence="1">
    <location>
        <begin position="64"/>
        <end position="84"/>
    </location>
</feature>
<feature type="transmembrane region" description="Helical" evidence="1">
    <location>
        <begin position="23"/>
        <end position="44"/>
    </location>
</feature>
<dbReference type="RefSeq" id="WP_106145199.1">
    <property type="nucleotide sequence ID" value="NZ_PVYX01000002.1"/>
</dbReference>
<name>A0A2T0M8R4_9FLAO</name>
<dbReference type="Proteomes" id="UP000237640">
    <property type="component" value="Unassembled WGS sequence"/>
</dbReference>
<evidence type="ECO:0000256" key="1">
    <source>
        <dbReference type="SAM" id="Phobius"/>
    </source>
</evidence>